<dbReference type="Proteomes" id="UP001055286">
    <property type="component" value="Unassembled WGS sequence"/>
</dbReference>
<feature type="signal peptide" evidence="2">
    <location>
        <begin position="1"/>
        <end position="25"/>
    </location>
</feature>
<feature type="chain" id="PRO_5041281298" evidence="2">
    <location>
        <begin position="26"/>
        <end position="118"/>
    </location>
</feature>
<evidence type="ECO:0000313" key="4">
    <source>
        <dbReference type="Proteomes" id="UP001055286"/>
    </source>
</evidence>
<evidence type="ECO:0000313" key="3">
    <source>
        <dbReference type="EMBL" id="GJD61898.1"/>
    </source>
</evidence>
<gene>
    <name evidence="3" type="ORF">MPEAHAMD_2047</name>
</gene>
<keyword evidence="4" id="KW-1185">Reference proteome</keyword>
<comment type="caution">
    <text evidence="3">The sequence shown here is derived from an EMBL/GenBank/DDBJ whole genome shotgun (WGS) entry which is preliminary data.</text>
</comment>
<accession>A0AA37M3Z5</accession>
<feature type="compositionally biased region" description="Basic and acidic residues" evidence="1">
    <location>
        <begin position="81"/>
        <end position="95"/>
    </location>
</feature>
<feature type="region of interest" description="Disordered" evidence="1">
    <location>
        <begin position="81"/>
        <end position="118"/>
    </location>
</feature>
<dbReference type="EMBL" id="BPQJ01000007">
    <property type="protein sequence ID" value="GJD61898.1"/>
    <property type="molecule type" value="Genomic_DNA"/>
</dbReference>
<name>A0AA37M3Z5_9HYPH</name>
<evidence type="ECO:0000256" key="2">
    <source>
        <dbReference type="SAM" id="SignalP"/>
    </source>
</evidence>
<keyword evidence="2" id="KW-0732">Signal</keyword>
<proteinExistence type="predicted"/>
<reference evidence="3" key="1">
    <citation type="journal article" date="2016" name="Front. Microbiol.">
        <title>Genome Sequence of the Piezophilic, Mesophilic Sulfate-Reducing Bacterium Desulfovibrio indicus J2T.</title>
        <authorList>
            <person name="Cao J."/>
            <person name="Maignien L."/>
            <person name="Shao Z."/>
            <person name="Alain K."/>
            <person name="Jebbar M."/>
        </authorList>
    </citation>
    <scope>NUCLEOTIDE SEQUENCE</scope>
    <source>
        <strain evidence="3">JCM 32048</strain>
    </source>
</reference>
<dbReference type="AlphaFoldDB" id="A0AA37M3Z5"/>
<protein>
    <submittedName>
        <fullName evidence="3">Uncharacterized protein</fullName>
    </submittedName>
</protein>
<reference evidence="3" key="2">
    <citation type="submission" date="2021-08" db="EMBL/GenBank/DDBJ databases">
        <authorList>
            <person name="Tani A."/>
            <person name="Ola A."/>
            <person name="Ogura Y."/>
            <person name="Katsura K."/>
            <person name="Hayashi T."/>
        </authorList>
    </citation>
    <scope>NUCLEOTIDE SEQUENCE</scope>
    <source>
        <strain evidence="3">JCM 32048</strain>
    </source>
</reference>
<dbReference type="RefSeq" id="WP_099904158.1">
    <property type="nucleotide sequence ID" value="NZ_BPQJ01000007.1"/>
</dbReference>
<evidence type="ECO:0000256" key="1">
    <source>
        <dbReference type="SAM" id="MobiDB-lite"/>
    </source>
</evidence>
<organism evidence="3 4">
    <name type="scientific">Methylobacterium frigidaeris</name>
    <dbReference type="NCBI Taxonomy" id="2038277"/>
    <lineage>
        <taxon>Bacteria</taxon>
        <taxon>Pseudomonadati</taxon>
        <taxon>Pseudomonadota</taxon>
        <taxon>Alphaproteobacteria</taxon>
        <taxon>Hyphomicrobiales</taxon>
        <taxon>Methylobacteriaceae</taxon>
        <taxon>Methylobacterium</taxon>
    </lineage>
</organism>
<feature type="region of interest" description="Disordered" evidence="1">
    <location>
        <begin position="32"/>
        <end position="55"/>
    </location>
</feature>
<sequence>MTARSPRSLILGTLALLALAGPVAAADLDEYSPPRFEGRSEWRAPPPPPPRFVQGPEACRTFVKRRIDPYGDEVVRRVRVCEDGPGSRDGYRDGPRWGGPPPWHRHRHWDDEPGPGRW</sequence>